<evidence type="ECO:0000256" key="9">
    <source>
        <dbReference type="SAM" id="MobiDB-lite"/>
    </source>
</evidence>
<dbReference type="GO" id="GO:0005634">
    <property type="term" value="C:nucleus"/>
    <property type="evidence" value="ECO:0007669"/>
    <property type="project" value="UniProtKB-SubCell"/>
</dbReference>
<evidence type="ECO:0000256" key="2">
    <source>
        <dbReference type="ARBA" id="ARBA00008421"/>
    </source>
</evidence>
<dbReference type="InterPro" id="IPR050937">
    <property type="entry name" value="TEC1_TEAD_TF"/>
</dbReference>
<keyword evidence="7" id="KW-0749">Sporulation</keyword>
<dbReference type="GO" id="GO:0000978">
    <property type="term" value="F:RNA polymerase II cis-regulatory region sequence-specific DNA binding"/>
    <property type="evidence" value="ECO:0007669"/>
    <property type="project" value="TreeGrafter"/>
</dbReference>
<dbReference type="PANTHER" id="PTHR11834:SF0">
    <property type="entry name" value="PROTEIN SCALLOPED"/>
    <property type="match status" value="1"/>
</dbReference>
<sequence>MAADWQSECMVPQNPPALESMGAHPNRALQSTSGNVQSYSDHIAHCATAGHDGRFQPLVYKYPPQPQLQRSPSHPAHNSSLHQQALAARLHAKKLRRVQSQGPNTPNTRRPRNYLKSQKYLEYRARPRRDTGKDGEAVWSDELEDAFQQALEANPPMGRRKWSERGKSYGRNELIAEFIYKLTGKRRTRKQVSSHLQVLDSFLKGDPDWERLVREQPGGRSNRQPHTSGPKWRASMDRPMSSHYSSHSNSLYNDTLKPVSSFPGELPPPHFTLGSNAQDTRSNMIHAFNFDMWVSTPQHTSRIDKALHVYTRLQGDQHQPAAPMPLENIADWRTSFPHLASVVDDVNDPLDCDIILLEANLELMNDFPPSGSRLGIQLELDYAHPMAGDISMVSQMEDWTCGTHIYEGGQEMLETYNDLQKTSSARVKPLFESPWWAKLFTQLTQEKRMAEDSGHYHAADEHTRNFFRSLSAVQELRASPHGARRLSHQYPVHSGEQSKRMAILLWKFRQTRPGEVGTTTWRRIIPPPDRATNNSPRPAIDIPPMSLDSILLTKPPSQSIYQTHQPQELLPASTSQPQWPMYPAQESVGNMYNPNGTFDFLNSMTKEDGFGDKTSVTAVMDTFPSLQTETTHPGGPVMLNVNDLSSLSHPNLATYNTINHNNHYMPPQQHSVSINDNNNVLNSIFGTSTQSIDDIGHSQGSWTGPATTLPEVGEGYNTLQFNPAEHPVSASRETQQSNSLEGLIPPDDLMDKIVRGMPSDMNGAGPQHVNTAYANGDATEQTE</sequence>
<feature type="region of interest" description="Disordered" evidence="9">
    <location>
        <begin position="212"/>
        <end position="249"/>
    </location>
</feature>
<feature type="region of interest" description="Disordered" evidence="9">
    <location>
        <begin position="96"/>
        <end position="135"/>
    </location>
</feature>
<evidence type="ECO:0000256" key="3">
    <source>
        <dbReference type="ARBA" id="ARBA00023015"/>
    </source>
</evidence>
<evidence type="ECO:0000256" key="5">
    <source>
        <dbReference type="ARBA" id="ARBA00023163"/>
    </source>
</evidence>
<keyword evidence="4" id="KW-0010">Activator</keyword>
<keyword evidence="3" id="KW-0805">Transcription regulation</keyword>
<keyword evidence="7" id="KW-0183">Conidiation</keyword>
<feature type="region of interest" description="Disordered" evidence="9">
    <location>
        <begin position="1"/>
        <end position="36"/>
    </location>
</feature>
<evidence type="ECO:0000256" key="6">
    <source>
        <dbReference type="ARBA" id="ARBA00023242"/>
    </source>
</evidence>
<keyword evidence="6" id="KW-0539">Nucleus</keyword>
<keyword evidence="12" id="KW-1185">Reference proteome</keyword>
<feature type="region of interest" description="Disordered" evidence="9">
    <location>
        <begin position="57"/>
        <end position="84"/>
    </location>
</feature>
<dbReference type="PANTHER" id="PTHR11834">
    <property type="entry name" value="TRANSCRIPTIONAL ENHANCER FACTOR TEF RELATED"/>
    <property type="match status" value="1"/>
</dbReference>
<organism evidence="11 12">
    <name type="scientific">Aspergillus sclerotialis</name>
    <dbReference type="NCBI Taxonomy" id="2070753"/>
    <lineage>
        <taxon>Eukaryota</taxon>
        <taxon>Fungi</taxon>
        <taxon>Dikarya</taxon>
        <taxon>Ascomycota</taxon>
        <taxon>Pezizomycotina</taxon>
        <taxon>Eurotiomycetes</taxon>
        <taxon>Eurotiomycetidae</taxon>
        <taxon>Eurotiales</taxon>
        <taxon>Aspergillaceae</taxon>
        <taxon>Aspergillus</taxon>
        <taxon>Aspergillus subgen. Polypaecilum</taxon>
    </lineage>
</organism>
<proteinExistence type="inferred from homology"/>
<comment type="subcellular location">
    <subcellularLocation>
        <location evidence="1">Nucleus</location>
    </subcellularLocation>
</comment>
<feature type="compositionally biased region" description="Polar residues" evidence="9">
    <location>
        <begin position="695"/>
        <end position="706"/>
    </location>
</feature>
<dbReference type="Proteomes" id="UP000266188">
    <property type="component" value="Unassembled WGS sequence"/>
</dbReference>
<dbReference type="Gene3D" id="6.10.20.40">
    <property type="entry name" value="TEA/ATTS domain"/>
    <property type="match status" value="1"/>
</dbReference>
<evidence type="ECO:0000313" key="11">
    <source>
        <dbReference type="EMBL" id="RJE18695.1"/>
    </source>
</evidence>
<dbReference type="InterPro" id="IPR038096">
    <property type="entry name" value="TEA/ATTS_sf"/>
</dbReference>
<dbReference type="SMART" id="SM00426">
    <property type="entry name" value="TEA"/>
    <property type="match status" value="1"/>
</dbReference>
<feature type="region of interest" description="Disordered" evidence="9">
    <location>
        <begin position="761"/>
        <end position="783"/>
    </location>
</feature>
<feature type="DNA-binding region" description="TEA" evidence="8">
    <location>
        <begin position="132"/>
        <end position="206"/>
    </location>
</feature>
<dbReference type="PRINTS" id="PR00065">
    <property type="entry name" value="TEADOMAIN"/>
</dbReference>
<dbReference type="GO" id="GO:0005667">
    <property type="term" value="C:transcription regulator complex"/>
    <property type="evidence" value="ECO:0007669"/>
    <property type="project" value="TreeGrafter"/>
</dbReference>
<dbReference type="Pfam" id="PF01285">
    <property type="entry name" value="TEA"/>
    <property type="match status" value="1"/>
</dbReference>
<dbReference type="OrthoDB" id="10006572at2759"/>
<dbReference type="EMBL" id="MVGC01000507">
    <property type="protein sequence ID" value="RJE18695.1"/>
    <property type="molecule type" value="Genomic_DNA"/>
</dbReference>
<evidence type="ECO:0000256" key="7">
    <source>
        <dbReference type="ARBA" id="ARBA00023321"/>
    </source>
</evidence>
<protein>
    <submittedName>
        <fullName evidence="11">Transcription factor</fullName>
    </submittedName>
</protein>
<gene>
    <name evidence="11" type="ORF">PHISCL_08965</name>
</gene>
<feature type="region of interest" description="Disordered" evidence="9">
    <location>
        <begin position="695"/>
        <end position="747"/>
    </location>
</feature>
<dbReference type="PROSITE" id="PS51088">
    <property type="entry name" value="TEA_2"/>
    <property type="match status" value="1"/>
</dbReference>
<dbReference type="GO" id="GO:0000981">
    <property type="term" value="F:DNA-binding transcription factor activity, RNA polymerase II-specific"/>
    <property type="evidence" value="ECO:0007669"/>
    <property type="project" value="TreeGrafter"/>
</dbReference>
<evidence type="ECO:0000256" key="4">
    <source>
        <dbReference type="ARBA" id="ARBA00023159"/>
    </source>
</evidence>
<feature type="compositionally biased region" description="Basic and acidic residues" evidence="9">
    <location>
        <begin position="119"/>
        <end position="135"/>
    </location>
</feature>
<feature type="compositionally biased region" description="Polar residues" evidence="9">
    <location>
        <begin position="768"/>
        <end position="783"/>
    </location>
</feature>
<evidence type="ECO:0000256" key="8">
    <source>
        <dbReference type="PROSITE-ProRule" id="PRU00505"/>
    </source>
</evidence>
<comment type="similarity">
    <text evidence="2">Belongs to the TEC1 family.</text>
</comment>
<dbReference type="GO" id="GO:0048315">
    <property type="term" value="P:conidium formation"/>
    <property type="evidence" value="ECO:0007669"/>
    <property type="project" value="UniProtKB-KW"/>
</dbReference>
<dbReference type="InterPro" id="IPR000818">
    <property type="entry name" value="TEA/ATTS_dom"/>
</dbReference>
<accession>A0A3A2ZLD3</accession>
<name>A0A3A2ZLD3_9EURO</name>
<feature type="compositionally biased region" description="Polar residues" evidence="9">
    <location>
        <begin position="67"/>
        <end position="80"/>
    </location>
</feature>
<feature type="compositionally biased region" description="Polar residues" evidence="9">
    <location>
        <begin position="98"/>
        <end position="108"/>
    </location>
</feature>
<feature type="region of interest" description="Disordered" evidence="9">
    <location>
        <begin position="519"/>
        <end position="539"/>
    </location>
</feature>
<reference evidence="12" key="1">
    <citation type="submission" date="2017-02" db="EMBL/GenBank/DDBJ databases">
        <authorList>
            <person name="Tafer H."/>
            <person name="Lopandic K."/>
        </authorList>
    </citation>
    <scope>NUCLEOTIDE SEQUENCE [LARGE SCALE GENOMIC DNA]</scope>
    <source>
        <strain evidence="12">CBS 366.77</strain>
    </source>
</reference>
<keyword evidence="5" id="KW-0804">Transcription</keyword>
<evidence type="ECO:0000313" key="12">
    <source>
        <dbReference type="Proteomes" id="UP000266188"/>
    </source>
</evidence>
<dbReference type="AlphaFoldDB" id="A0A3A2ZLD3"/>
<evidence type="ECO:0000259" key="10">
    <source>
        <dbReference type="PROSITE" id="PS51088"/>
    </source>
</evidence>
<feature type="domain" description="TEA" evidence="10">
    <location>
        <begin position="132"/>
        <end position="206"/>
    </location>
</feature>
<comment type="caution">
    <text evidence="11">The sequence shown here is derived from an EMBL/GenBank/DDBJ whole genome shotgun (WGS) entry which is preliminary data.</text>
</comment>
<evidence type="ECO:0000256" key="1">
    <source>
        <dbReference type="ARBA" id="ARBA00004123"/>
    </source>
</evidence>
<dbReference type="STRING" id="2070753.A0A3A2ZLD3"/>
<feature type="compositionally biased region" description="Polar residues" evidence="9">
    <location>
        <begin position="731"/>
        <end position="740"/>
    </location>
</feature>